<evidence type="ECO:0000313" key="5">
    <source>
        <dbReference type="Proteomes" id="UP000818603"/>
    </source>
</evidence>
<dbReference type="InterPro" id="IPR011330">
    <property type="entry name" value="Glyco_hydro/deAcase_b/a-brl"/>
</dbReference>
<proteinExistence type="predicted"/>
<gene>
    <name evidence="3" type="ORF">FF098_011080</name>
    <name evidence="2" type="ORF">GCM10011355_22270</name>
</gene>
<dbReference type="Pfam" id="PF04748">
    <property type="entry name" value="Polysacc_deac_2"/>
    <property type="match status" value="1"/>
</dbReference>
<dbReference type="CDD" id="cd10936">
    <property type="entry name" value="CE4_DAC2"/>
    <property type="match status" value="1"/>
</dbReference>
<evidence type="ECO:0000313" key="2">
    <source>
        <dbReference type="EMBL" id="GGH98510.1"/>
    </source>
</evidence>
<dbReference type="Proteomes" id="UP000818603">
    <property type="component" value="Unassembled WGS sequence"/>
</dbReference>
<dbReference type="EMBL" id="VCJR02000002">
    <property type="protein sequence ID" value="NHK28449.1"/>
    <property type="molecule type" value="Genomic_DNA"/>
</dbReference>
<dbReference type="SUPFAM" id="SSF88713">
    <property type="entry name" value="Glycoside hydrolase/deacetylase"/>
    <property type="match status" value="1"/>
</dbReference>
<protein>
    <recommendedName>
        <fullName evidence="6">Divergent polysaccharide deacetylase family protein</fullName>
    </recommendedName>
</protein>
<comment type="caution">
    <text evidence="2">The sequence shown here is derived from an EMBL/GenBank/DDBJ whole genome shotgun (WGS) entry which is preliminary data.</text>
</comment>
<dbReference type="InterPro" id="IPR006837">
    <property type="entry name" value="Divergent_DAC"/>
</dbReference>
<keyword evidence="5" id="KW-1185">Reference proteome</keyword>
<feature type="region of interest" description="Disordered" evidence="1">
    <location>
        <begin position="106"/>
        <end position="188"/>
    </location>
</feature>
<evidence type="ECO:0000256" key="1">
    <source>
        <dbReference type="SAM" id="MobiDB-lite"/>
    </source>
</evidence>
<dbReference type="RefSeq" id="WP_155140468.1">
    <property type="nucleotide sequence ID" value="NZ_BMGZ01000002.1"/>
</dbReference>
<sequence length="417" mass="43771">MSYSGRQKSTGLKSGGFGTLTLAWTGLALFLVAGAAVIQFADWSGKDDAVIIDLSGEPESFARPTGDGPVTRANDEMRPAITANLADDEAQSMPTVRAARPGEFAGAQTADAPTETPASEPQTEDEALAGNSNASVIRVEDLPRAGEAPREPAAKPLRVAGTPPPAADAALYRQTGNGPMPQIASDGRRPARYYTRTFAATEGAPRIGLIVSGLGLSRQLTDRAIATLPAEATLAFAPYARNLDAISRTANEDGHELMIELPMEASGISADQLGPAGLMTNYETDDNLRRLDWMLTRFTGYFGVTNYLGTAFSTDVSAMSPVIDQLRGAGLAYISDTRLADNISLSGIPNAQAGFVISGSGETLTAELTRLENTARDNGRMLAKIYVTEDNLDTVAAWASGLKDKGIALAPASAMLD</sequence>
<dbReference type="GO" id="GO:0005975">
    <property type="term" value="P:carbohydrate metabolic process"/>
    <property type="evidence" value="ECO:0007669"/>
    <property type="project" value="InterPro"/>
</dbReference>
<accession>A0A8J3ERF2</accession>
<dbReference type="Proteomes" id="UP000621856">
    <property type="component" value="Unassembled WGS sequence"/>
</dbReference>
<reference evidence="2" key="3">
    <citation type="submission" date="2020-09" db="EMBL/GenBank/DDBJ databases">
        <authorList>
            <person name="Sun Q."/>
            <person name="Zhou Y."/>
        </authorList>
    </citation>
    <scope>NUCLEOTIDE SEQUENCE</scope>
    <source>
        <strain evidence="2">CGMCC 1.14984</strain>
    </source>
</reference>
<name>A0A8J3ERF2_9PROT</name>
<dbReference type="EMBL" id="BMGZ01000002">
    <property type="protein sequence ID" value="GGH98510.1"/>
    <property type="molecule type" value="Genomic_DNA"/>
</dbReference>
<evidence type="ECO:0008006" key="6">
    <source>
        <dbReference type="Google" id="ProtNLM"/>
    </source>
</evidence>
<dbReference type="Gene3D" id="3.20.20.370">
    <property type="entry name" value="Glycoside hydrolase/deacetylase"/>
    <property type="match status" value="1"/>
</dbReference>
<organism evidence="2 4">
    <name type="scientific">Aquisalinus luteolus</name>
    <dbReference type="NCBI Taxonomy" id="1566827"/>
    <lineage>
        <taxon>Bacteria</taxon>
        <taxon>Pseudomonadati</taxon>
        <taxon>Pseudomonadota</taxon>
        <taxon>Alphaproteobacteria</taxon>
        <taxon>Parvularculales</taxon>
        <taxon>Parvularculaceae</taxon>
        <taxon>Aquisalinus</taxon>
    </lineage>
</organism>
<dbReference type="PANTHER" id="PTHR30105:SF2">
    <property type="entry name" value="DIVERGENT POLYSACCHARIDE DEACETYLASE SUPERFAMILY"/>
    <property type="match status" value="1"/>
</dbReference>
<evidence type="ECO:0000313" key="3">
    <source>
        <dbReference type="EMBL" id="NHK28449.1"/>
    </source>
</evidence>
<feature type="compositionally biased region" description="Basic and acidic residues" evidence="1">
    <location>
        <begin position="138"/>
        <end position="153"/>
    </location>
</feature>
<dbReference type="AlphaFoldDB" id="A0A8J3ERF2"/>
<reference evidence="3 5" key="2">
    <citation type="submission" date="2020-02" db="EMBL/GenBank/DDBJ databases">
        <title>Genome sequence of Parvularcula flava strain NH6-79.</title>
        <authorList>
            <person name="Abdul Karim M.H."/>
            <person name="Lam M.Q."/>
            <person name="Chen S.J."/>
            <person name="Yahya A."/>
            <person name="Shahir S."/>
            <person name="Shamsir M.S."/>
            <person name="Chong C.S."/>
        </authorList>
    </citation>
    <scope>NUCLEOTIDE SEQUENCE [LARGE SCALE GENOMIC DNA]</scope>
    <source>
        <strain evidence="3 5">NH6-79</strain>
    </source>
</reference>
<dbReference type="PANTHER" id="PTHR30105">
    <property type="entry name" value="UNCHARACTERIZED YIBQ-RELATED"/>
    <property type="match status" value="1"/>
</dbReference>
<reference evidence="2" key="1">
    <citation type="journal article" date="2014" name="Int. J. Syst. Evol. Microbiol.">
        <title>Complete genome sequence of Corynebacterium casei LMG S-19264T (=DSM 44701T), isolated from a smear-ripened cheese.</title>
        <authorList>
            <consortium name="US DOE Joint Genome Institute (JGI-PGF)"/>
            <person name="Walter F."/>
            <person name="Albersmeier A."/>
            <person name="Kalinowski J."/>
            <person name="Ruckert C."/>
        </authorList>
    </citation>
    <scope>NUCLEOTIDE SEQUENCE</scope>
    <source>
        <strain evidence="2">CGMCC 1.14984</strain>
    </source>
</reference>
<evidence type="ECO:0000313" key="4">
    <source>
        <dbReference type="Proteomes" id="UP000621856"/>
    </source>
</evidence>